<keyword evidence="3" id="KW-1185">Reference proteome</keyword>
<feature type="transmembrane region" description="Helical" evidence="1">
    <location>
        <begin position="21"/>
        <end position="41"/>
    </location>
</feature>
<keyword evidence="1" id="KW-0812">Transmembrane</keyword>
<dbReference type="AlphaFoldDB" id="A0A5J5F569"/>
<protein>
    <submittedName>
        <fullName evidence="2">Uncharacterized protein</fullName>
    </submittedName>
</protein>
<evidence type="ECO:0000313" key="2">
    <source>
        <dbReference type="EMBL" id="KAA8911742.1"/>
    </source>
</evidence>
<gene>
    <name evidence="2" type="ORF">FN846DRAFT_904111</name>
</gene>
<keyword evidence="1" id="KW-1133">Transmembrane helix</keyword>
<proteinExistence type="predicted"/>
<sequence>MSSPASPPRTFRRTAAKVAHNIGLGLSVIVCFPCIACWVWLPKRGCRRGAARGTTTWSARRNAATPSLIVAPASCVVMPSPGFWQAGDDDECPPDRKLTVKYNLSNRIFQLHDRKLISGNFATIDWESFETVGDPRLVARLPMEAWKPLLWLLKDAKSEVERLGIPAPSPQDLKRRNKSGKPVVTPSTEWLRICQERLEAGALKDVEAKSGGWFEIWSCPVASGRRGDSPAVAPMWLEGTKTRYINQSDMGNCAWSTRNFMPAGLWGVEGVGKHVVDTFAGAWNDEYIAGQMEPWRCDDDWYQEYVPRWRDSMDSGKGLHSGAT</sequence>
<reference evidence="2 3" key="1">
    <citation type="submission" date="2019-09" db="EMBL/GenBank/DDBJ databases">
        <title>Draft genome of the ectomycorrhizal ascomycete Sphaerosporella brunnea.</title>
        <authorList>
            <consortium name="DOE Joint Genome Institute"/>
            <person name="Benucci G.M."/>
            <person name="Marozzi G."/>
            <person name="Antonielli L."/>
            <person name="Sanchez S."/>
            <person name="Marco P."/>
            <person name="Wang X."/>
            <person name="Falini L.B."/>
            <person name="Barry K."/>
            <person name="Haridas S."/>
            <person name="Lipzen A."/>
            <person name="Labutti K."/>
            <person name="Grigoriev I.V."/>
            <person name="Murat C."/>
            <person name="Martin F."/>
            <person name="Albertini E."/>
            <person name="Donnini D."/>
            <person name="Bonito G."/>
        </authorList>
    </citation>
    <scope>NUCLEOTIDE SEQUENCE [LARGE SCALE GENOMIC DNA]</scope>
    <source>
        <strain evidence="2 3">Sb_GMNB300</strain>
    </source>
</reference>
<keyword evidence="1" id="KW-0472">Membrane</keyword>
<name>A0A5J5F569_9PEZI</name>
<dbReference type="InParanoid" id="A0A5J5F569"/>
<comment type="caution">
    <text evidence="2">The sequence shown here is derived from an EMBL/GenBank/DDBJ whole genome shotgun (WGS) entry which is preliminary data.</text>
</comment>
<dbReference type="Proteomes" id="UP000326924">
    <property type="component" value="Unassembled WGS sequence"/>
</dbReference>
<evidence type="ECO:0000256" key="1">
    <source>
        <dbReference type="SAM" id="Phobius"/>
    </source>
</evidence>
<evidence type="ECO:0000313" key="3">
    <source>
        <dbReference type="Proteomes" id="UP000326924"/>
    </source>
</evidence>
<dbReference type="EMBL" id="VXIS01000032">
    <property type="protein sequence ID" value="KAA8911742.1"/>
    <property type="molecule type" value="Genomic_DNA"/>
</dbReference>
<accession>A0A5J5F569</accession>
<organism evidence="2 3">
    <name type="scientific">Sphaerosporella brunnea</name>
    <dbReference type="NCBI Taxonomy" id="1250544"/>
    <lineage>
        <taxon>Eukaryota</taxon>
        <taxon>Fungi</taxon>
        <taxon>Dikarya</taxon>
        <taxon>Ascomycota</taxon>
        <taxon>Pezizomycotina</taxon>
        <taxon>Pezizomycetes</taxon>
        <taxon>Pezizales</taxon>
        <taxon>Pyronemataceae</taxon>
        <taxon>Sphaerosporella</taxon>
    </lineage>
</organism>